<reference evidence="12 13" key="1">
    <citation type="submission" date="2013-10" db="EMBL/GenBank/DDBJ databases">
        <title>Antibiotic resistance diversity of beta-lactamase producers in the General Hospital Vienna.</title>
        <authorList>
            <person name="Barisic I."/>
            <person name="Mitteregger D."/>
            <person name="Hirschl A.M."/>
            <person name="Noehammer C."/>
            <person name="Wiesinger-Mayr H."/>
        </authorList>
    </citation>
    <scope>NUCLEOTIDE SEQUENCE [LARGE SCALE GENOMIC DNA]</scope>
    <source>
        <strain evidence="12 13">ISC7</strain>
    </source>
</reference>
<evidence type="ECO:0000256" key="3">
    <source>
        <dbReference type="ARBA" id="ARBA00022676"/>
    </source>
</evidence>
<dbReference type="GO" id="GO:0008955">
    <property type="term" value="F:peptidoglycan glycosyltransferase activity"/>
    <property type="evidence" value="ECO:0007669"/>
    <property type="project" value="UniProtKB-UniRule"/>
</dbReference>
<dbReference type="GO" id="GO:0009252">
    <property type="term" value="P:peptidoglycan biosynthetic process"/>
    <property type="evidence" value="ECO:0007669"/>
    <property type="project" value="UniProtKB-UniRule"/>
</dbReference>
<evidence type="ECO:0000256" key="9">
    <source>
        <dbReference type="ARBA" id="ARBA00023136"/>
    </source>
</evidence>
<dbReference type="InterPro" id="IPR018365">
    <property type="entry name" value="Cell_cycle_FtsW-rel_CS"/>
</dbReference>
<dbReference type="InterPro" id="IPR011923">
    <property type="entry name" value="RodA/MrdB"/>
</dbReference>
<dbReference type="AlphaFoldDB" id="W1EVG4"/>
<feature type="transmembrane region" description="Helical" evidence="11">
    <location>
        <begin position="338"/>
        <end position="360"/>
    </location>
</feature>
<keyword evidence="3 11" id="KW-0328">Glycosyltransferase</keyword>
<feature type="transmembrane region" description="Helical" evidence="11">
    <location>
        <begin position="136"/>
        <end position="154"/>
    </location>
</feature>
<comment type="catalytic activity">
    <reaction evidence="11">
        <text>[GlcNAc-(1-&gt;4)-Mur2Ac(oyl-L-Ala-gamma-D-Glu-L-Lys-D-Ala-D-Ala)](n)-di-trans,octa-cis-undecaprenyl diphosphate + beta-D-GlcNAc-(1-&gt;4)-Mur2Ac(oyl-L-Ala-gamma-D-Glu-L-Lys-D-Ala-D-Ala)-di-trans,octa-cis-undecaprenyl diphosphate = [GlcNAc-(1-&gt;4)-Mur2Ac(oyl-L-Ala-gamma-D-Glu-L-Lys-D-Ala-D-Ala)](n+1)-di-trans,octa-cis-undecaprenyl diphosphate + di-trans,octa-cis-undecaprenyl diphosphate + H(+)</text>
        <dbReference type="Rhea" id="RHEA:23708"/>
        <dbReference type="Rhea" id="RHEA-COMP:9602"/>
        <dbReference type="Rhea" id="RHEA-COMP:9603"/>
        <dbReference type="ChEBI" id="CHEBI:15378"/>
        <dbReference type="ChEBI" id="CHEBI:58405"/>
        <dbReference type="ChEBI" id="CHEBI:60033"/>
        <dbReference type="ChEBI" id="CHEBI:78435"/>
        <dbReference type="EC" id="2.4.99.28"/>
    </reaction>
</comment>
<dbReference type="HAMAP" id="MF_02079">
    <property type="entry name" value="PGT_RodA"/>
    <property type="match status" value="1"/>
</dbReference>
<dbReference type="EC" id="2.4.99.28" evidence="11"/>
<evidence type="ECO:0000256" key="1">
    <source>
        <dbReference type="ARBA" id="ARBA00004141"/>
    </source>
</evidence>
<evidence type="ECO:0000256" key="7">
    <source>
        <dbReference type="ARBA" id="ARBA00022984"/>
    </source>
</evidence>
<organism evidence="12 13">
    <name type="scientific">Escherichia coli ISC7</name>
    <dbReference type="NCBI Taxonomy" id="1432555"/>
    <lineage>
        <taxon>Bacteria</taxon>
        <taxon>Pseudomonadati</taxon>
        <taxon>Pseudomonadota</taxon>
        <taxon>Gammaproteobacteria</taxon>
        <taxon>Enterobacterales</taxon>
        <taxon>Enterobacteriaceae</taxon>
        <taxon>Escherichia</taxon>
    </lineage>
</organism>
<feature type="transmembrane region" description="Helical" evidence="11">
    <location>
        <begin position="20"/>
        <end position="38"/>
    </location>
</feature>
<evidence type="ECO:0000313" key="12">
    <source>
        <dbReference type="EMBL" id="CDL26076.1"/>
    </source>
</evidence>
<evidence type="ECO:0000256" key="8">
    <source>
        <dbReference type="ARBA" id="ARBA00022989"/>
    </source>
</evidence>
<dbReference type="EMBL" id="CBWN010000050">
    <property type="protein sequence ID" value="CDL26076.1"/>
    <property type="molecule type" value="Genomic_DNA"/>
</dbReference>
<evidence type="ECO:0000256" key="11">
    <source>
        <dbReference type="HAMAP-Rule" id="MF_02079"/>
    </source>
</evidence>
<keyword evidence="4 11" id="KW-0808">Transferase</keyword>
<dbReference type="GO" id="GO:0005886">
    <property type="term" value="C:plasma membrane"/>
    <property type="evidence" value="ECO:0007669"/>
    <property type="project" value="UniProtKB-SubCell"/>
</dbReference>
<name>W1EVG4_ECOLX</name>
<comment type="caution">
    <text evidence="12">The sequence shown here is derived from an EMBL/GenBank/DDBJ whole genome shotgun (WGS) entry which is preliminary data.</text>
</comment>
<comment type="similarity">
    <text evidence="11">Belongs to the SEDS family. MrdB/RodA subfamily.</text>
</comment>
<evidence type="ECO:0000256" key="10">
    <source>
        <dbReference type="ARBA" id="ARBA00023316"/>
    </source>
</evidence>
<feature type="transmembrane region" description="Helical" evidence="11">
    <location>
        <begin position="50"/>
        <end position="68"/>
    </location>
</feature>
<dbReference type="Pfam" id="PF01098">
    <property type="entry name" value="FTSW_RODA_SPOVE"/>
    <property type="match status" value="1"/>
</dbReference>
<evidence type="ECO:0000256" key="2">
    <source>
        <dbReference type="ARBA" id="ARBA00022475"/>
    </source>
</evidence>
<feature type="transmembrane region" description="Helical" evidence="11">
    <location>
        <begin position="310"/>
        <end position="332"/>
    </location>
</feature>
<dbReference type="GO" id="GO:0015648">
    <property type="term" value="F:lipid-linked peptidoglycan transporter activity"/>
    <property type="evidence" value="ECO:0007669"/>
    <property type="project" value="TreeGrafter"/>
</dbReference>
<dbReference type="PANTHER" id="PTHR30474:SF1">
    <property type="entry name" value="PEPTIDOGLYCAN GLYCOSYLTRANSFERASE MRDB"/>
    <property type="match status" value="1"/>
</dbReference>
<feature type="transmembrane region" description="Helical" evidence="11">
    <location>
        <begin position="183"/>
        <end position="202"/>
    </location>
</feature>
<dbReference type="InterPro" id="IPR001182">
    <property type="entry name" value="FtsW/RodA"/>
</dbReference>
<sequence length="402" mass="43988">MTDNPNKKQFWDKVHLDPTMLLILLALLVYSALVIWSASGQDIGMMERKIGQIAMGLVIMVVMAQIPPRVYEGWAPYLYIICIILLVAVDAFGAISKGAQRWLDLGIVRFQPSEIAKIAVPLMVARFINRDVCPPSLKNTGIALVLIFMPTLLVAAQPDLGTSILVALSGLFVLFLSGLSWRLIGVAVVLVAAFIPILWFFLMHDYQRQRVMMLLDPESDPLGAGYHIIQSKIAIGSGGLRGKGWLHGTQSQLEFLPERHTDFIFAVLAEELGLVGILILLALYILLIMRGLWIAARAQTTFGRVMAGGLMLILFVYVFVNIGMVSGILPVVGVPLPLVSYGGSALIVLMAGFGIVMSIHTHRKNVVEKRVRGAQCVSSGSGSASRQECSRHVQAMMVSNRR</sequence>
<keyword evidence="11" id="KW-0997">Cell inner membrane</keyword>
<evidence type="ECO:0000256" key="4">
    <source>
        <dbReference type="ARBA" id="ARBA00022679"/>
    </source>
</evidence>
<dbReference type="UniPathway" id="UPA00219"/>
<feature type="transmembrane region" description="Helical" evidence="11">
    <location>
        <begin position="263"/>
        <end position="289"/>
    </location>
</feature>
<feature type="transmembrane region" description="Helical" evidence="11">
    <location>
        <begin position="74"/>
        <end position="95"/>
    </location>
</feature>
<gene>
    <name evidence="11" type="primary">mrdB</name>
    <name evidence="11" type="synonym">rodA</name>
</gene>
<dbReference type="Proteomes" id="UP000019199">
    <property type="component" value="Unassembled WGS sequence"/>
</dbReference>
<dbReference type="GO" id="GO:0051301">
    <property type="term" value="P:cell division"/>
    <property type="evidence" value="ECO:0007669"/>
    <property type="project" value="InterPro"/>
</dbReference>
<protein>
    <recommendedName>
        <fullName evidence="11">Peptidoglycan glycosyltransferase MrdB</fullName>
        <shortName evidence="11">PGT</shortName>
        <ecNumber evidence="11">2.4.99.28</ecNumber>
    </recommendedName>
    <alternativeName>
        <fullName evidence="11">Cell elongation protein RodA</fullName>
    </alternativeName>
    <alternativeName>
        <fullName evidence="11">Cell wall polymerase</fullName>
    </alternativeName>
    <alternativeName>
        <fullName evidence="11">Peptidoglycan polymerase</fullName>
        <shortName evidence="11">PG polymerase</shortName>
    </alternativeName>
</protein>
<dbReference type="PROSITE" id="PS00428">
    <property type="entry name" value="FTSW_RODA_SPOVE"/>
    <property type="match status" value="1"/>
</dbReference>
<dbReference type="GO" id="GO:0008360">
    <property type="term" value="P:regulation of cell shape"/>
    <property type="evidence" value="ECO:0007669"/>
    <property type="project" value="UniProtKB-KW"/>
</dbReference>
<comment type="pathway">
    <text evidence="11">Cell wall biogenesis; peptidoglycan biosynthesis.</text>
</comment>
<accession>W1EVG4</accession>
<dbReference type="NCBIfam" id="NF008060">
    <property type="entry name" value="PRK10794.1"/>
    <property type="match status" value="1"/>
</dbReference>
<dbReference type="PANTHER" id="PTHR30474">
    <property type="entry name" value="CELL CYCLE PROTEIN"/>
    <property type="match status" value="1"/>
</dbReference>
<dbReference type="NCBIfam" id="TIGR02210">
    <property type="entry name" value="rodA_shape"/>
    <property type="match status" value="1"/>
</dbReference>
<dbReference type="GO" id="GO:0071555">
    <property type="term" value="P:cell wall organization"/>
    <property type="evidence" value="ECO:0007669"/>
    <property type="project" value="UniProtKB-KW"/>
</dbReference>
<evidence type="ECO:0000256" key="6">
    <source>
        <dbReference type="ARBA" id="ARBA00022960"/>
    </source>
</evidence>
<dbReference type="GO" id="GO:0032153">
    <property type="term" value="C:cell division site"/>
    <property type="evidence" value="ECO:0007669"/>
    <property type="project" value="TreeGrafter"/>
</dbReference>
<keyword evidence="9 11" id="KW-0472">Membrane</keyword>
<keyword evidence="6 11" id="KW-0133">Cell shape</keyword>
<evidence type="ECO:0000313" key="13">
    <source>
        <dbReference type="Proteomes" id="UP000019199"/>
    </source>
</evidence>
<keyword evidence="7 11" id="KW-0573">Peptidoglycan synthesis</keyword>
<comment type="subcellular location">
    <subcellularLocation>
        <location evidence="11">Cell inner membrane</location>
        <topology evidence="11">Multi-pass membrane protein</topology>
    </subcellularLocation>
    <subcellularLocation>
        <location evidence="1">Membrane</location>
        <topology evidence="1">Multi-pass membrane protein</topology>
    </subcellularLocation>
</comment>
<comment type="function">
    <text evidence="11">Peptidoglycan polymerase that is essential for cell wall elongation.</text>
</comment>
<keyword evidence="8 11" id="KW-1133">Transmembrane helix</keyword>
<keyword evidence="5 11" id="KW-0812">Transmembrane</keyword>
<keyword evidence="2 11" id="KW-1003">Cell membrane</keyword>
<proteinExistence type="inferred from homology"/>
<feature type="transmembrane region" description="Helical" evidence="11">
    <location>
        <begin position="160"/>
        <end position="176"/>
    </location>
</feature>
<evidence type="ECO:0000256" key="5">
    <source>
        <dbReference type="ARBA" id="ARBA00022692"/>
    </source>
</evidence>
<keyword evidence="10 11" id="KW-0961">Cell wall biogenesis/degradation</keyword>